<evidence type="ECO:0000259" key="3">
    <source>
        <dbReference type="PROSITE" id="PS51755"/>
    </source>
</evidence>
<keyword evidence="1 2" id="KW-0238">DNA-binding</keyword>
<dbReference type="Proteomes" id="UP000292027">
    <property type="component" value="Unassembled WGS sequence"/>
</dbReference>
<proteinExistence type="predicted"/>
<dbReference type="SMART" id="SM00862">
    <property type="entry name" value="Trans_reg_C"/>
    <property type="match status" value="1"/>
</dbReference>
<evidence type="ECO:0000313" key="4">
    <source>
        <dbReference type="EMBL" id="RZU16006.1"/>
    </source>
</evidence>
<dbReference type="Pfam" id="PF00486">
    <property type="entry name" value="Trans_reg_C"/>
    <property type="match status" value="1"/>
</dbReference>
<dbReference type="GO" id="GO:0000160">
    <property type="term" value="P:phosphorelay signal transduction system"/>
    <property type="evidence" value="ECO:0007669"/>
    <property type="project" value="InterPro"/>
</dbReference>
<dbReference type="GO" id="GO:0006355">
    <property type="term" value="P:regulation of DNA-templated transcription"/>
    <property type="evidence" value="ECO:0007669"/>
    <property type="project" value="InterPro"/>
</dbReference>
<dbReference type="PROSITE" id="PS51755">
    <property type="entry name" value="OMPR_PHOB"/>
    <property type="match status" value="1"/>
</dbReference>
<organism evidence="4 5">
    <name type="scientific">Kribbella rubisoli</name>
    <dbReference type="NCBI Taxonomy" id="3075929"/>
    <lineage>
        <taxon>Bacteria</taxon>
        <taxon>Bacillati</taxon>
        <taxon>Actinomycetota</taxon>
        <taxon>Actinomycetes</taxon>
        <taxon>Propionibacteriales</taxon>
        <taxon>Kribbellaceae</taxon>
        <taxon>Kribbella</taxon>
    </lineage>
</organism>
<protein>
    <submittedName>
        <fullName evidence="4">Transcriptional regulator</fullName>
    </submittedName>
</protein>
<dbReference type="AlphaFoldDB" id="A0A4V2FY30"/>
<dbReference type="PANTHER" id="PTHR35807:SF1">
    <property type="entry name" value="TRANSCRIPTIONAL REGULATOR REDD"/>
    <property type="match status" value="1"/>
</dbReference>
<feature type="domain" description="OmpR/PhoB-type" evidence="3">
    <location>
        <begin position="5"/>
        <end position="103"/>
    </location>
</feature>
<dbReference type="GO" id="GO:0003677">
    <property type="term" value="F:DNA binding"/>
    <property type="evidence" value="ECO:0007669"/>
    <property type="project" value="UniProtKB-UniRule"/>
</dbReference>
<comment type="caution">
    <text evidence="4">The sequence shown here is derived from an EMBL/GenBank/DDBJ whole genome shotgun (WGS) entry which is preliminary data.</text>
</comment>
<gene>
    <name evidence="4" type="ORF">EV645_3548</name>
</gene>
<sequence>MIRQQGKLRWVTSQLRIELLGPLGVYWQGRQLPVGAQRLQTLLAVLALRANEVCTPQELFDLVWQDNPPGTGLKVLPPDVYRLRRVLPPDVLERTPEGYRLRLDDDALDITSFETAVRTATLHRERGELDACAV</sequence>
<name>A0A4V2FY30_9ACTN</name>
<reference evidence="4 5" key="1">
    <citation type="journal article" date="2015" name="Stand. Genomic Sci.">
        <title>Genomic Encyclopedia of Bacterial and Archaeal Type Strains, Phase III: the genomes of soil and plant-associated and newly described type strains.</title>
        <authorList>
            <person name="Whitman W.B."/>
            <person name="Woyke T."/>
            <person name="Klenk H.P."/>
            <person name="Zhou Y."/>
            <person name="Lilburn T.G."/>
            <person name="Beck B.J."/>
            <person name="De Vos P."/>
            <person name="Vandamme P."/>
            <person name="Eisen J.A."/>
            <person name="Garrity G."/>
            <person name="Hugenholtz P."/>
            <person name="Kyrpides N.C."/>
        </authorList>
    </citation>
    <scope>NUCLEOTIDE SEQUENCE [LARGE SCALE GENOMIC DNA]</scope>
    <source>
        <strain evidence="4 5">VKM Ac-2540</strain>
    </source>
</reference>
<evidence type="ECO:0000256" key="1">
    <source>
        <dbReference type="ARBA" id="ARBA00023125"/>
    </source>
</evidence>
<dbReference type="EMBL" id="SHKR01000012">
    <property type="protein sequence ID" value="RZU16006.1"/>
    <property type="molecule type" value="Genomic_DNA"/>
</dbReference>
<keyword evidence="5" id="KW-1185">Reference proteome</keyword>
<dbReference type="InterPro" id="IPR036388">
    <property type="entry name" value="WH-like_DNA-bd_sf"/>
</dbReference>
<feature type="DNA-binding region" description="OmpR/PhoB-type" evidence="2">
    <location>
        <begin position="5"/>
        <end position="103"/>
    </location>
</feature>
<dbReference type="PANTHER" id="PTHR35807">
    <property type="entry name" value="TRANSCRIPTIONAL REGULATOR REDD-RELATED"/>
    <property type="match status" value="1"/>
</dbReference>
<dbReference type="InterPro" id="IPR051677">
    <property type="entry name" value="AfsR-DnrI-RedD_regulator"/>
</dbReference>
<accession>A0A4V2FY30</accession>
<evidence type="ECO:0000256" key="2">
    <source>
        <dbReference type="PROSITE-ProRule" id="PRU01091"/>
    </source>
</evidence>
<dbReference type="Gene3D" id="1.10.10.10">
    <property type="entry name" value="Winged helix-like DNA-binding domain superfamily/Winged helix DNA-binding domain"/>
    <property type="match status" value="1"/>
</dbReference>
<dbReference type="InterPro" id="IPR016032">
    <property type="entry name" value="Sig_transdc_resp-reg_C-effctor"/>
</dbReference>
<dbReference type="SUPFAM" id="SSF46894">
    <property type="entry name" value="C-terminal effector domain of the bipartite response regulators"/>
    <property type="match status" value="1"/>
</dbReference>
<evidence type="ECO:0000313" key="5">
    <source>
        <dbReference type="Proteomes" id="UP000292027"/>
    </source>
</evidence>
<dbReference type="InterPro" id="IPR001867">
    <property type="entry name" value="OmpR/PhoB-type_DNA-bd"/>
</dbReference>